<feature type="domain" description="TRAF-type" evidence="5">
    <location>
        <begin position="9"/>
        <end position="50"/>
    </location>
</feature>
<keyword evidence="1 4" id="KW-0479">Metal-binding</keyword>
<evidence type="ECO:0000256" key="3">
    <source>
        <dbReference type="ARBA" id="ARBA00022833"/>
    </source>
</evidence>
<dbReference type="GO" id="GO:0008270">
    <property type="term" value="F:zinc ion binding"/>
    <property type="evidence" value="ECO:0007669"/>
    <property type="project" value="UniProtKB-KW"/>
</dbReference>
<dbReference type="Pfam" id="PF02176">
    <property type="entry name" value="zf-TRAF"/>
    <property type="match status" value="1"/>
</dbReference>
<evidence type="ECO:0000256" key="1">
    <source>
        <dbReference type="ARBA" id="ARBA00022723"/>
    </source>
</evidence>
<gene>
    <name evidence="6" type="ORF">CM83_2253</name>
</gene>
<evidence type="ECO:0000259" key="5">
    <source>
        <dbReference type="PROSITE" id="PS50145"/>
    </source>
</evidence>
<dbReference type="Gene3D" id="3.30.40.10">
    <property type="entry name" value="Zinc/RING finger domain, C3HC4 (zinc finger)"/>
    <property type="match status" value="2"/>
</dbReference>
<dbReference type="EMBL" id="GBHO01038450">
    <property type="protein sequence ID" value="JAG05154.1"/>
    <property type="molecule type" value="Transcribed_RNA"/>
</dbReference>
<dbReference type="InterPro" id="IPR013083">
    <property type="entry name" value="Znf_RING/FYVE/PHD"/>
</dbReference>
<evidence type="ECO:0000313" key="6">
    <source>
        <dbReference type="EMBL" id="JAG05154.1"/>
    </source>
</evidence>
<dbReference type="InterPro" id="IPR001293">
    <property type="entry name" value="Znf_TRAF"/>
</dbReference>
<accession>A0A0A9WBM8</accession>
<organism evidence="6">
    <name type="scientific">Lygus hesperus</name>
    <name type="common">Western plant bug</name>
    <dbReference type="NCBI Taxonomy" id="30085"/>
    <lineage>
        <taxon>Eukaryota</taxon>
        <taxon>Metazoa</taxon>
        <taxon>Ecdysozoa</taxon>
        <taxon>Arthropoda</taxon>
        <taxon>Hexapoda</taxon>
        <taxon>Insecta</taxon>
        <taxon>Pterygota</taxon>
        <taxon>Neoptera</taxon>
        <taxon>Paraneoptera</taxon>
        <taxon>Hemiptera</taxon>
        <taxon>Heteroptera</taxon>
        <taxon>Panheteroptera</taxon>
        <taxon>Cimicomorpha</taxon>
        <taxon>Miridae</taxon>
        <taxon>Mirini</taxon>
        <taxon>Lygus</taxon>
    </lineage>
</organism>
<dbReference type="AlphaFoldDB" id="A0A0A9WBM8"/>
<keyword evidence="3 4" id="KW-0862">Zinc</keyword>
<feature type="zinc finger region" description="TRAF-type" evidence="4">
    <location>
        <begin position="9"/>
        <end position="50"/>
    </location>
</feature>
<protein>
    <recommendedName>
        <fullName evidence="5">TRAF-type domain-containing protein</fullName>
    </recommendedName>
</protein>
<reference evidence="6" key="2">
    <citation type="submission" date="2014-07" db="EMBL/GenBank/DDBJ databases">
        <authorList>
            <person name="Hull J."/>
        </authorList>
    </citation>
    <scope>NUCLEOTIDE SEQUENCE</scope>
</reference>
<sequence>MIRGELERHSRHCARLPVKCVSCGQGVPRNAMCRHLKEACLAVKRKCRFCNQLISRAEMDTHEECCEMRKMACPFCLQFIRNNKMEAHQAGCVRNPNVHRSNTVTNNNSNNIDTAGVAVKSSVSQNNDFIQGNVSSSQQQQQQQPL</sequence>
<evidence type="ECO:0000256" key="2">
    <source>
        <dbReference type="ARBA" id="ARBA00022771"/>
    </source>
</evidence>
<reference evidence="6" key="1">
    <citation type="journal article" date="2014" name="PLoS ONE">
        <title>Transcriptome-Based Identification of ABC Transporters in the Western Tarnished Plant Bug Lygus hesperus.</title>
        <authorList>
            <person name="Hull J.J."/>
            <person name="Chaney K."/>
            <person name="Geib S.M."/>
            <person name="Fabrick J.A."/>
            <person name="Brent C.S."/>
            <person name="Walsh D."/>
            <person name="Lavine L.C."/>
        </authorList>
    </citation>
    <scope>NUCLEOTIDE SEQUENCE</scope>
</reference>
<dbReference type="PROSITE" id="PS50145">
    <property type="entry name" value="ZF_TRAF"/>
    <property type="match status" value="1"/>
</dbReference>
<evidence type="ECO:0000256" key="4">
    <source>
        <dbReference type="PROSITE-ProRule" id="PRU00207"/>
    </source>
</evidence>
<name>A0A0A9WBM8_LYGHE</name>
<keyword evidence="2 4" id="KW-0863">Zinc-finger</keyword>
<dbReference type="SUPFAM" id="SSF49599">
    <property type="entry name" value="TRAF domain-like"/>
    <property type="match status" value="1"/>
</dbReference>
<proteinExistence type="predicted"/>